<feature type="region of interest" description="Disordered" evidence="1">
    <location>
        <begin position="44"/>
        <end position="63"/>
    </location>
</feature>
<name>A0A2T2N5U4_CORCC</name>
<reference evidence="2 3" key="1">
    <citation type="journal article" date="2018" name="Front. Microbiol.">
        <title>Genome-Wide Analysis of Corynespora cassiicola Leaf Fall Disease Putative Effectors.</title>
        <authorList>
            <person name="Lopez D."/>
            <person name="Ribeiro S."/>
            <person name="Label P."/>
            <person name="Fumanal B."/>
            <person name="Venisse J.S."/>
            <person name="Kohler A."/>
            <person name="de Oliveira R.R."/>
            <person name="Labutti K."/>
            <person name="Lipzen A."/>
            <person name="Lail K."/>
            <person name="Bauer D."/>
            <person name="Ohm R.A."/>
            <person name="Barry K.W."/>
            <person name="Spatafora J."/>
            <person name="Grigoriev I.V."/>
            <person name="Martin F.M."/>
            <person name="Pujade-Renaud V."/>
        </authorList>
    </citation>
    <scope>NUCLEOTIDE SEQUENCE [LARGE SCALE GENOMIC DNA]</scope>
    <source>
        <strain evidence="2 3">Philippines</strain>
    </source>
</reference>
<evidence type="ECO:0000313" key="2">
    <source>
        <dbReference type="EMBL" id="PSN60801.1"/>
    </source>
</evidence>
<dbReference type="EMBL" id="KZ678147">
    <property type="protein sequence ID" value="PSN60801.1"/>
    <property type="molecule type" value="Genomic_DNA"/>
</dbReference>
<sequence length="218" mass="24464">MAIPPRPNPRPLRHLCPFGSSLHVLPAAAISALSTPLSPESHFPVRYTHHSRSTSSPSRASCPDGCTLRSRPPKIASIVLRLRCQCDLPFLRGRPERLGRLHVPNACVRFPPSGPSQASAPCVGTRVQVLGSDYFWARVRACLWRRRRRRRRPGLWLGIGHDLRGWKRVEARRRDRMFGGGLWGSKSKSAARRIGGRSPALDGRVWWSVVVRGARRIL</sequence>
<evidence type="ECO:0000313" key="3">
    <source>
        <dbReference type="Proteomes" id="UP000240883"/>
    </source>
</evidence>
<proteinExistence type="predicted"/>
<evidence type="ECO:0000256" key="1">
    <source>
        <dbReference type="SAM" id="MobiDB-lite"/>
    </source>
</evidence>
<organism evidence="2 3">
    <name type="scientific">Corynespora cassiicola Philippines</name>
    <dbReference type="NCBI Taxonomy" id="1448308"/>
    <lineage>
        <taxon>Eukaryota</taxon>
        <taxon>Fungi</taxon>
        <taxon>Dikarya</taxon>
        <taxon>Ascomycota</taxon>
        <taxon>Pezizomycotina</taxon>
        <taxon>Dothideomycetes</taxon>
        <taxon>Pleosporomycetidae</taxon>
        <taxon>Pleosporales</taxon>
        <taxon>Corynesporascaceae</taxon>
        <taxon>Corynespora</taxon>
    </lineage>
</organism>
<accession>A0A2T2N5U4</accession>
<gene>
    <name evidence="2" type="ORF">BS50DRAFT_198045</name>
</gene>
<dbReference type="AlphaFoldDB" id="A0A2T2N5U4"/>
<protein>
    <submittedName>
        <fullName evidence="2">Uncharacterized protein</fullName>
    </submittedName>
</protein>
<dbReference type="Proteomes" id="UP000240883">
    <property type="component" value="Unassembled WGS sequence"/>
</dbReference>
<keyword evidence="3" id="KW-1185">Reference proteome</keyword>